<keyword evidence="3" id="KW-1185">Reference proteome</keyword>
<dbReference type="AlphaFoldDB" id="A0AAI9ED39"/>
<dbReference type="EMBL" id="CAVMBE010000052">
    <property type="protein sequence ID" value="CAK4031734.1"/>
    <property type="molecule type" value="Genomic_DNA"/>
</dbReference>
<keyword evidence="1" id="KW-0732">Signal</keyword>
<protein>
    <recommendedName>
        <fullName evidence="4">Coagulation factor 5/8 type domain-containing protein</fullName>
    </recommendedName>
</protein>
<feature type="signal peptide" evidence="1">
    <location>
        <begin position="1"/>
        <end position="21"/>
    </location>
</feature>
<organism evidence="2 3">
    <name type="scientific">Lecanosticta acicola</name>
    <dbReference type="NCBI Taxonomy" id="111012"/>
    <lineage>
        <taxon>Eukaryota</taxon>
        <taxon>Fungi</taxon>
        <taxon>Dikarya</taxon>
        <taxon>Ascomycota</taxon>
        <taxon>Pezizomycotina</taxon>
        <taxon>Dothideomycetes</taxon>
        <taxon>Dothideomycetidae</taxon>
        <taxon>Mycosphaerellales</taxon>
        <taxon>Mycosphaerellaceae</taxon>
        <taxon>Lecanosticta</taxon>
    </lineage>
</organism>
<sequence length="291" mass="32136">MLPHILRQATVWLLVATLCAAQSDIKFMYLYKNAKTSNNQAIKTKGFNALSIFGVDLKTSGDIVWKLSVLDGSPDVTLASNGSYVGGSDYANLIKAYKTGNTHIDRVEVTLGQYQNIKTQVGQGIGPSTTLYRNLAALKHAWNLDAITNDDEAEYDLSSTVKFALMLGRIGYKFTAAPYTEIDYWAELVSQVNGNTSGLFDRAYLQCYDGGAGNDPSQWIDSLKIPIIPLLWVTNDAKPADSMTPQQSQSQFQNWTDNDRISGGGYWNNYDIEKQNSSYSAYANVLNQVFG</sequence>
<feature type="chain" id="PRO_5042541334" description="Coagulation factor 5/8 type domain-containing protein" evidence="1">
    <location>
        <begin position="22"/>
        <end position="291"/>
    </location>
</feature>
<dbReference type="Proteomes" id="UP001296104">
    <property type="component" value="Unassembled WGS sequence"/>
</dbReference>
<reference evidence="2" key="1">
    <citation type="submission" date="2023-11" db="EMBL/GenBank/DDBJ databases">
        <authorList>
            <person name="Alioto T."/>
            <person name="Alioto T."/>
            <person name="Gomez Garrido J."/>
        </authorList>
    </citation>
    <scope>NUCLEOTIDE SEQUENCE</scope>
</reference>
<evidence type="ECO:0000256" key="1">
    <source>
        <dbReference type="SAM" id="SignalP"/>
    </source>
</evidence>
<evidence type="ECO:0000313" key="3">
    <source>
        <dbReference type="Proteomes" id="UP001296104"/>
    </source>
</evidence>
<comment type="caution">
    <text evidence="2">The sequence shown here is derived from an EMBL/GenBank/DDBJ whole genome shotgun (WGS) entry which is preliminary data.</text>
</comment>
<accession>A0AAI9ED39</accession>
<evidence type="ECO:0008006" key="4">
    <source>
        <dbReference type="Google" id="ProtNLM"/>
    </source>
</evidence>
<name>A0AAI9ED39_9PEZI</name>
<gene>
    <name evidence="2" type="ORF">LECACI_7A006892</name>
</gene>
<evidence type="ECO:0000313" key="2">
    <source>
        <dbReference type="EMBL" id="CAK4031734.1"/>
    </source>
</evidence>
<proteinExistence type="predicted"/>